<protein>
    <recommendedName>
        <fullName evidence="1">DUF397 domain-containing protein</fullName>
    </recommendedName>
</protein>
<accession>A0A1I2K360</accession>
<dbReference type="InterPro" id="IPR007278">
    <property type="entry name" value="DUF397"/>
</dbReference>
<dbReference type="RefSeq" id="WP_093620126.1">
    <property type="nucleotide sequence ID" value="NZ_BOMT01000082.1"/>
</dbReference>
<evidence type="ECO:0000259" key="1">
    <source>
        <dbReference type="Pfam" id="PF04149"/>
    </source>
</evidence>
<keyword evidence="3" id="KW-1185">Reference proteome</keyword>
<organism evidence="2 3">
    <name type="scientific">Actinoplanes philippinensis</name>
    <dbReference type="NCBI Taxonomy" id="35752"/>
    <lineage>
        <taxon>Bacteria</taxon>
        <taxon>Bacillati</taxon>
        <taxon>Actinomycetota</taxon>
        <taxon>Actinomycetes</taxon>
        <taxon>Micromonosporales</taxon>
        <taxon>Micromonosporaceae</taxon>
        <taxon>Actinoplanes</taxon>
    </lineage>
</organism>
<evidence type="ECO:0000313" key="3">
    <source>
        <dbReference type="Proteomes" id="UP000199645"/>
    </source>
</evidence>
<dbReference type="STRING" id="35752.SAMN05421541_114168"/>
<dbReference type="OrthoDB" id="3297292at2"/>
<reference evidence="2 3" key="1">
    <citation type="submission" date="2016-10" db="EMBL/GenBank/DDBJ databases">
        <authorList>
            <person name="de Groot N.N."/>
        </authorList>
    </citation>
    <scope>NUCLEOTIDE SEQUENCE [LARGE SCALE GENOMIC DNA]</scope>
    <source>
        <strain evidence="2 3">DSM 43019</strain>
    </source>
</reference>
<feature type="domain" description="DUF397" evidence="1">
    <location>
        <begin position="9"/>
        <end position="59"/>
    </location>
</feature>
<gene>
    <name evidence="2" type="ORF">SAMN05421541_114168</name>
</gene>
<evidence type="ECO:0000313" key="2">
    <source>
        <dbReference type="EMBL" id="SFF59471.1"/>
    </source>
</evidence>
<dbReference type="AlphaFoldDB" id="A0A1I2K360"/>
<dbReference type="Proteomes" id="UP000199645">
    <property type="component" value="Unassembled WGS sequence"/>
</dbReference>
<name>A0A1I2K360_9ACTN</name>
<proteinExistence type="predicted"/>
<dbReference type="EMBL" id="FONV01000014">
    <property type="protein sequence ID" value="SFF59471.1"/>
    <property type="molecule type" value="Genomic_DNA"/>
</dbReference>
<dbReference type="Pfam" id="PF04149">
    <property type="entry name" value="DUF397"/>
    <property type="match status" value="1"/>
</dbReference>
<sequence length="65" mass="7265">MIKPTEEPRWRRSGRCSHGACVEVARLADRFLVRDSKNPGTMPLSFPVKQWNAFVAGVKAGTFGF</sequence>